<evidence type="ECO:0000256" key="3">
    <source>
        <dbReference type="ARBA" id="ARBA00007381"/>
    </source>
</evidence>
<dbReference type="InParanoid" id="V5HYG8"/>
<comment type="subcellular location">
    <subcellularLocation>
        <location evidence="2">Cytoplasm</location>
    </subcellularLocation>
    <subcellularLocation>
        <location evidence="1">Membrane</location>
        <topology evidence="1">Multi-pass membrane protein</topology>
    </subcellularLocation>
</comment>
<dbReference type="EMBL" id="BAUL01000111">
    <property type="protein sequence ID" value="GAD95020.1"/>
    <property type="molecule type" value="Genomic_DNA"/>
</dbReference>
<dbReference type="InterPro" id="IPR029044">
    <property type="entry name" value="Nucleotide-diphossugar_trans"/>
</dbReference>
<dbReference type="FunFam" id="3.90.640.10:FF:000004">
    <property type="entry name" value="Heat shock 70 kDa protein 4"/>
    <property type="match status" value="1"/>
</dbReference>
<dbReference type="SUPFAM" id="SSF100920">
    <property type="entry name" value="Heat shock protein 70kD (HSP70), peptide-binding domain"/>
    <property type="match status" value="1"/>
</dbReference>
<dbReference type="GO" id="GO:0005524">
    <property type="term" value="F:ATP binding"/>
    <property type="evidence" value="ECO:0007669"/>
    <property type="project" value="UniProtKB-KW"/>
</dbReference>
<evidence type="ECO:0000256" key="1">
    <source>
        <dbReference type="ARBA" id="ARBA00004141"/>
    </source>
</evidence>
<evidence type="ECO:0000256" key="11">
    <source>
        <dbReference type="ARBA" id="ARBA00022989"/>
    </source>
</evidence>
<dbReference type="Gene3D" id="3.30.30.30">
    <property type="match status" value="1"/>
</dbReference>
<keyword evidence="18" id="KW-1185">Reference proteome</keyword>
<dbReference type="Gene3D" id="3.90.640.10">
    <property type="entry name" value="Actin, Chain A, domain 4"/>
    <property type="match status" value="1"/>
</dbReference>
<dbReference type="eggNOG" id="KOG2571">
    <property type="taxonomic scope" value="Eukaryota"/>
</dbReference>
<dbReference type="FunFam" id="2.60.34.10:FF:000011">
    <property type="entry name" value="Heat shock protein hsp88"/>
    <property type="match status" value="1"/>
</dbReference>
<evidence type="ECO:0000313" key="18">
    <source>
        <dbReference type="Proteomes" id="UP000018001"/>
    </source>
</evidence>
<evidence type="ECO:0000256" key="16">
    <source>
        <dbReference type="SAM" id="Phobius"/>
    </source>
</evidence>
<dbReference type="FunFam" id="3.90.550.10:FF:000077">
    <property type="entry name" value="Probable chitin synthase D"/>
    <property type="match status" value="1"/>
</dbReference>
<dbReference type="Gene3D" id="1.20.1270.10">
    <property type="match status" value="1"/>
</dbReference>
<feature type="transmembrane region" description="Helical" evidence="16">
    <location>
        <begin position="456"/>
        <end position="474"/>
    </location>
</feature>
<evidence type="ECO:0000256" key="14">
    <source>
        <dbReference type="ARBA" id="ARBA00061704"/>
    </source>
</evidence>
<dbReference type="SUPFAM" id="SSF100934">
    <property type="entry name" value="Heat shock protein 70kD (HSP70), C-terminal subdomain"/>
    <property type="match status" value="1"/>
</dbReference>
<dbReference type="GO" id="GO:0005634">
    <property type="term" value="C:nucleus"/>
    <property type="evidence" value="ECO:0007669"/>
    <property type="project" value="TreeGrafter"/>
</dbReference>
<feature type="region of interest" description="Disordered" evidence="15">
    <location>
        <begin position="1451"/>
        <end position="1508"/>
    </location>
</feature>
<dbReference type="Pfam" id="PF03142">
    <property type="entry name" value="Chitin_synth_2"/>
    <property type="match status" value="1"/>
</dbReference>
<evidence type="ECO:0000256" key="12">
    <source>
        <dbReference type="ARBA" id="ARBA00023016"/>
    </source>
</evidence>
<dbReference type="PRINTS" id="PR00301">
    <property type="entry name" value="HEATSHOCK70"/>
</dbReference>
<dbReference type="InterPro" id="IPR029047">
    <property type="entry name" value="HSP70_peptide-bd_sf"/>
</dbReference>
<keyword evidence="13 16" id="KW-0472">Membrane</keyword>
<dbReference type="GO" id="GO:0005829">
    <property type="term" value="C:cytosol"/>
    <property type="evidence" value="ECO:0007669"/>
    <property type="project" value="TreeGrafter"/>
</dbReference>
<name>V5HYG8_BYSSN</name>
<keyword evidence="11 16" id="KW-1133">Transmembrane helix</keyword>
<dbReference type="InterPro" id="IPR043129">
    <property type="entry name" value="ATPase_NBD"/>
</dbReference>
<organism evidence="17 18">
    <name type="scientific">Byssochlamys spectabilis (strain No. 5 / NBRC 109023)</name>
    <name type="common">Paecilomyces variotii</name>
    <dbReference type="NCBI Taxonomy" id="1356009"/>
    <lineage>
        <taxon>Eukaryota</taxon>
        <taxon>Fungi</taxon>
        <taxon>Dikarya</taxon>
        <taxon>Ascomycota</taxon>
        <taxon>Pezizomycotina</taxon>
        <taxon>Eurotiomycetes</taxon>
        <taxon>Eurotiomycetidae</taxon>
        <taxon>Eurotiales</taxon>
        <taxon>Thermoascaceae</taxon>
        <taxon>Paecilomyces</taxon>
    </lineage>
</organism>
<dbReference type="PANTHER" id="PTHR45639:SF4">
    <property type="entry name" value="HSC70CB, ISOFORM G"/>
    <property type="match status" value="1"/>
</dbReference>
<dbReference type="InterPro" id="IPR029048">
    <property type="entry name" value="HSP70_C_sf"/>
</dbReference>
<dbReference type="FunFam" id="3.30.30.30:FF:000002">
    <property type="entry name" value="Heat shock 70 kDa protein 4"/>
    <property type="match status" value="1"/>
</dbReference>
<evidence type="ECO:0000256" key="7">
    <source>
        <dbReference type="ARBA" id="ARBA00022679"/>
    </source>
</evidence>
<dbReference type="InterPro" id="IPR018181">
    <property type="entry name" value="Heat_shock_70_CS"/>
</dbReference>
<keyword evidence="9" id="KW-0547">Nucleotide-binding</keyword>
<accession>V5HYG8</accession>
<feature type="region of interest" description="Disordered" evidence="15">
    <location>
        <begin position="742"/>
        <end position="793"/>
    </location>
</feature>
<feature type="compositionally biased region" description="Basic and acidic residues" evidence="15">
    <location>
        <begin position="1451"/>
        <end position="1491"/>
    </location>
</feature>
<evidence type="ECO:0000256" key="2">
    <source>
        <dbReference type="ARBA" id="ARBA00004496"/>
    </source>
</evidence>
<feature type="transmembrane region" description="Helical" evidence="16">
    <location>
        <begin position="508"/>
        <end position="531"/>
    </location>
</feature>
<dbReference type="EC" id="2.4.1.16" evidence="4"/>
<dbReference type="eggNOG" id="KOG0103">
    <property type="taxonomic scope" value="Eukaryota"/>
</dbReference>
<evidence type="ECO:0000256" key="8">
    <source>
        <dbReference type="ARBA" id="ARBA00022692"/>
    </source>
</evidence>
<proteinExistence type="inferred from homology"/>
<dbReference type="HOGENOM" id="CLU_004176_0_0_1"/>
<dbReference type="CDD" id="cd24094">
    <property type="entry name" value="ASKHA_NBD_HSP70_ScSse"/>
    <property type="match status" value="1"/>
</dbReference>
<feature type="transmembrane region" description="Helical" evidence="16">
    <location>
        <begin position="20"/>
        <end position="48"/>
    </location>
</feature>
<dbReference type="OrthoDB" id="5321960at2759"/>
<keyword evidence="5" id="KW-0963">Cytoplasm</keyword>
<comment type="similarity">
    <text evidence="14">Belongs to the chitin synthase family. Class VI subfamily.</text>
</comment>
<keyword evidence="10" id="KW-0067">ATP-binding</keyword>
<evidence type="ECO:0000256" key="5">
    <source>
        <dbReference type="ARBA" id="ARBA00022490"/>
    </source>
</evidence>
<dbReference type="GO" id="GO:0016020">
    <property type="term" value="C:membrane"/>
    <property type="evidence" value="ECO:0007669"/>
    <property type="project" value="UniProtKB-SubCell"/>
</dbReference>
<sequence>MSEYANGIPPITAPWPVKDIVYVSIIGPVMIAAFLEWFLWLAAFLYCLVKVYQKAEHWSIKVLAIVMMLLFTAFRGIFLPVMVVTLPLPATVTQYFPEKMVSFLQWFAFWTFAGLLIVPWLFCVYRLVTSNLGRTKRIKQVLDDKTAPKTVIVMPVYKEDPAVLIKAIDSVVDCDYPAYCIHVFLSYDGGIVDEAYLKVVSHLGIPISLKSYPQSIDVTYKGARITVSRFKHGGKRHCQKQTFKLIDKIYANYLKRHDNLFVLFIDSDCILDRVCLQNFMYDMELKPGSKHNMLAMTGVITSTTEKNSLITILQDMEYIHGQLFERSVESSCGAVTCLPGALTILRFSAFRKMAKYYFADKAEQCEDLFDFGKCHLGEDRWLTHLFMIGAKERYQIQMCTSAFCKTEAVQTFQSLLKQRRRWFLGFITNEVCMLTDIRLWKRYPVLCLVRFMQNTIRTTALLFFIMVISIITTSNKVKNLPVGFIAISLGLNYLLMLYFGAKLKRFKAWLYPLMFILNPFFNWLYMVYGIFTAGQRTWGGPRADAATADDHTSPEEAVEQAKAQGDELNVNLNTFRSAEEEKKAVPIHPSEVVEGRFAAPEQLSSGHYLNREDSALTLSHVMTQYPDIPRIPLQTRNSFDSVFTGESGETSICMPRRIESIMGEEDLAKLYIARQAQRSSSSVIDPGEAEYARTANNWTGLPQENGRGSLDSVTQSLLTVPTSSNPSMSSIYLALPETTLDLSRSSHSAPSPLGRSSPQRPYGNGSTEDVDGESHPSLVPLQRPSRARPKRLQKKRLWPFKRLRDGDDLITNEVSNRSTPSLVAFGPKSRYLGEAAKTQEVSNLKNTVGSLKRLIGRTFTDPDVQIEQEYNTATLCEVNGQVGAEVTYLGKKEKFTGTQLVAAYLSKIRDTASKELRLPVSDVVLSCPPWFTDAQRRAMVDAAEIAGLKLLRLMNDTTATALGYGITKLDLPSPEEKPRRVVFVDIGHSNYTASVVEFRKGELNVKSTAYDRHFGGRNFDKALVDHFADEFKEKYKVDIRTNTKAWARTLAAAEKLKKVLSANAQAPISIESLTEDIDVRAMVKREEMEEMVRPLLERITVPLEQALAEAKLKIEDIDYIEMVGGCTRVPIIKETISKFFGKQLSFTLNQDEAIARGCAFSCAILSPVFRVRDFSVHDIVNYPIEFTWEQSPDIPDEDTSLTVFNRGNVMPSTKILTFYRKQPFDLEARYAKPELLPGKMNPWIGRFSVKGVKADANDDFMICKLKARLNLHGILNVETGYYVEDVEVEEPIPEEGEKKEGDAMETDAPADGKKTRKVKKQVRKGDLPISTGTSSVDQQTKEAWTERENSMAMEDKLVADTDEKKNELEAFIYELRDKVDTTYSEFASDEEKEKIRTKLSESEDWLYEEGEDTTKAVYVAKMDEIRFLAGPVIQRYLDKIEAERQAVLKAQEEEAAKKRAEEEAKRKAEEEAKKAAEAKPEAADAEMKDAPAGEASAPAENGETAEKQ</sequence>
<evidence type="ECO:0000256" key="10">
    <source>
        <dbReference type="ARBA" id="ARBA00022840"/>
    </source>
</evidence>
<dbReference type="Gene3D" id="3.90.550.10">
    <property type="entry name" value="Spore Coat Polysaccharide Biosynthesis Protein SpsA, Chain A"/>
    <property type="match status" value="1"/>
</dbReference>
<keyword evidence="8 16" id="KW-0812">Transmembrane</keyword>
<feature type="transmembrane region" description="Helical" evidence="16">
    <location>
        <begin position="60"/>
        <end position="83"/>
    </location>
</feature>
<dbReference type="SUPFAM" id="SSF53067">
    <property type="entry name" value="Actin-like ATPase domain"/>
    <property type="match status" value="2"/>
</dbReference>
<evidence type="ECO:0000256" key="6">
    <source>
        <dbReference type="ARBA" id="ARBA00022676"/>
    </source>
</evidence>
<evidence type="ECO:0000256" key="15">
    <source>
        <dbReference type="SAM" id="MobiDB-lite"/>
    </source>
</evidence>
<feature type="region of interest" description="Disordered" evidence="15">
    <location>
        <begin position="1292"/>
        <end position="1340"/>
    </location>
</feature>
<reference evidence="18" key="1">
    <citation type="journal article" date="2014" name="Genome Announc.">
        <title>Draft genome sequence of the formaldehyde-resistant fungus Byssochlamys spectabilis No. 5 (anamorph Paecilomyces variotii No. 5) (NBRC109023).</title>
        <authorList>
            <person name="Oka T."/>
            <person name="Ekino K."/>
            <person name="Fukuda K."/>
            <person name="Nomura Y."/>
        </authorList>
    </citation>
    <scope>NUCLEOTIDE SEQUENCE [LARGE SCALE GENOMIC DNA]</scope>
    <source>
        <strain evidence="18">No. 5 / NBRC 109023</strain>
    </source>
</reference>
<evidence type="ECO:0000256" key="9">
    <source>
        <dbReference type="ARBA" id="ARBA00022741"/>
    </source>
</evidence>
<dbReference type="InterPro" id="IPR013126">
    <property type="entry name" value="Hsp_70_fam"/>
</dbReference>
<evidence type="ECO:0000313" key="17">
    <source>
        <dbReference type="EMBL" id="GAD95020.1"/>
    </source>
</evidence>
<feature type="transmembrane region" description="Helical" evidence="16">
    <location>
        <begin position="103"/>
        <end position="128"/>
    </location>
</feature>
<comment type="caution">
    <text evidence="17">The sequence shown here is derived from an EMBL/GenBank/DDBJ whole genome shotgun (WGS) entry which is preliminary data.</text>
</comment>
<dbReference type="Proteomes" id="UP000018001">
    <property type="component" value="Unassembled WGS sequence"/>
</dbReference>
<feature type="transmembrane region" description="Helical" evidence="16">
    <location>
        <begin position="480"/>
        <end position="501"/>
    </location>
</feature>
<feature type="compositionally biased region" description="Polar residues" evidence="15">
    <location>
        <begin position="742"/>
        <end position="767"/>
    </location>
</feature>
<gene>
    <name evidence="17" type="ORF">PVAR5_3655</name>
</gene>
<protein>
    <recommendedName>
        <fullName evidence="4">chitin synthase</fullName>
        <ecNumber evidence="4">2.4.1.16</ecNumber>
    </recommendedName>
</protein>
<keyword evidence="6" id="KW-0328">Glycosyltransferase</keyword>
<dbReference type="SUPFAM" id="SSF53448">
    <property type="entry name" value="Nucleotide-diphospho-sugar transferases"/>
    <property type="match status" value="1"/>
</dbReference>
<dbReference type="GO" id="GO:0140662">
    <property type="term" value="F:ATP-dependent protein folding chaperone"/>
    <property type="evidence" value="ECO:0007669"/>
    <property type="project" value="InterPro"/>
</dbReference>
<dbReference type="FunFam" id="1.20.1270.10:FF:000002">
    <property type="entry name" value="Heat shock 70 kDa protein 4"/>
    <property type="match status" value="1"/>
</dbReference>
<dbReference type="PANTHER" id="PTHR45639">
    <property type="entry name" value="HSC70CB, ISOFORM G-RELATED"/>
    <property type="match status" value="1"/>
</dbReference>
<dbReference type="PROSITE" id="PS01036">
    <property type="entry name" value="HSP70_3"/>
    <property type="match status" value="1"/>
</dbReference>
<dbReference type="Gene3D" id="3.30.420.40">
    <property type="match status" value="2"/>
</dbReference>
<dbReference type="Pfam" id="PF00012">
    <property type="entry name" value="HSP70"/>
    <property type="match status" value="1"/>
</dbReference>
<dbReference type="GO" id="GO:0004100">
    <property type="term" value="F:chitin synthase activity"/>
    <property type="evidence" value="ECO:0007669"/>
    <property type="project" value="UniProtKB-EC"/>
</dbReference>
<evidence type="ECO:0000256" key="13">
    <source>
        <dbReference type="ARBA" id="ARBA00023136"/>
    </source>
</evidence>
<evidence type="ECO:0000256" key="4">
    <source>
        <dbReference type="ARBA" id="ARBA00012543"/>
    </source>
</evidence>
<keyword evidence="12" id="KW-0346">Stress response</keyword>
<keyword evidence="7" id="KW-0808">Transferase</keyword>
<dbReference type="Gene3D" id="2.60.34.10">
    <property type="entry name" value="Substrate Binding Domain Of DNAk, Chain A, domain 1"/>
    <property type="match status" value="1"/>
</dbReference>
<comment type="similarity">
    <text evidence="3">Belongs to the heat shock protein 70 family.</text>
</comment>